<dbReference type="InterPro" id="IPR038599">
    <property type="entry name" value="LAP1C-like_C_sf"/>
</dbReference>
<feature type="region of interest" description="Disordered" evidence="5">
    <location>
        <begin position="1"/>
        <end position="51"/>
    </location>
</feature>
<evidence type="ECO:0000256" key="3">
    <source>
        <dbReference type="ARBA" id="ARBA00022989"/>
    </source>
</evidence>
<name>A0AAN4Z427_9BILA</name>
<protein>
    <submittedName>
        <fullName evidence="7">Uncharacterized protein</fullName>
    </submittedName>
</protein>
<sequence>ASRMVTTRRSVSSVKPPVKESLTQRVYPRLSDAEESSNEDEEIDDHEESSTTHLDAVELNASSSTSFNSSSSSFNRSSFSEADLNYVHVFVGLLVVCLVYWLIAGRSRPEPTRPGFGKLLGTVIKAYPAFSAHDRAQLGSAADRWFDNSTKDPVVVIIYATDASSSLLDDLATSTASFLGKRTTVVTSTTTTQRAHLHGTFENTLRGGAKSTIGLREIEKLPWDTPLVLHTFADADHIATSRPFIWLQVSRDDSLKGLSCDDAITRTLTSSWLASGGNVDNVAPVISRVLQFTVCLDWP</sequence>
<dbReference type="EMBL" id="BTRK01000001">
    <property type="protein sequence ID" value="GMR34177.1"/>
    <property type="molecule type" value="Genomic_DNA"/>
</dbReference>
<keyword evidence="4 6" id="KW-0472">Membrane</keyword>
<evidence type="ECO:0000256" key="2">
    <source>
        <dbReference type="ARBA" id="ARBA00022692"/>
    </source>
</evidence>
<gene>
    <name evidence="7" type="ORF">PMAYCL1PPCAC_04372</name>
</gene>
<keyword evidence="8" id="KW-1185">Reference proteome</keyword>
<evidence type="ECO:0000256" key="1">
    <source>
        <dbReference type="ARBA" id="ARBA00004370"/>
    </source>
</evidence>
<evidence type="ECO:0000313" key="7">
    <source>
        <dbReference type="EMBL" id="GMR34177.1"/>
    </source>
</evidence>
<feature type="compositionally biased region" description="Low complexity" evidence="5">
    <location>
        <begin position="1"/>
        <end position="16"/>
    </location>
</feature>
<feature type="non-terminal residue" evidence="7">
    <location>
        <position position="1"/>
    </location>
</feature>
<feature type="compositionally biased region" description="Acidic residues" evidence="5">
    <location>
        <begin position="33"/>
        <end position="47"/>
    </location>
</feature>
<keyword evidence="3 6" id="KW-1133">Transmembrane helix</keyword>
<dbReference type="AlphaFoldDB" id="A0AAN4Z427"/>
<reference evidence="8" key="1">
    <citation type="submission" date="2022-10" db="EMBL/GenBank/DDBJ databases">
        <title>Genome assembly of Pristionchus species.</title>
        <authorList>
            <person name="Yoshida K."/>
            <person name="Sommer R.J."/>
        </authorList>
    </citation>
    <scope>NUCLEOTIDE SEQUENCE [LARGE SCALE GENOMIC DNA]</scope>
    <source>
        <strain evidence="8">RS5460</strain>
    </source>
</reference>
<feature type="transmembrane region" description="Helical" evidence="6">
    <location>
        <begin position="84"/>
        <end position="103"/>
    </location>
</feature>
<dbReference type="Gene3D" id="3.40.50.12190">
    <property type="match status" value="1"/>
</dbReference>
<evidence type="ECO:0000256" key="5">
    <source>
        <dbReference type="SAM" id="MobiDB-lite"/>
    </source>
</evidence>
<evidence type="ECO:0000256" key="6">
    <source>
        <dbReference type="SAM" id="Phobius"/>
    </source>
</evidence>
<dbReference type="GO" id="GO:0016020">
    <property type="term" value="C:membrane"/>
    <property type="evidence" value="ECO:0007669"/>
    <property type="project" value="UniProtKB-SubCell"/>
</dbReference>
<organism evidence="7 8">
    <name type="scientific">Pristionchus mayeri</name>
    <dbReference type="NCBI Taxonomy" id="1317129"/>
    <lineage>
        <taxon>Eukaryota</taxon>
        <taxon>Metazoa</taxon>
        <taxon>Ecdysozoa</taxon>
        <taxon>Nematoda</taxon>
        <taxon>Chromadorea</taxon>
        <taxon>Rhabditida</taxon>
        <taxon>Rhabditina</taxon>
        <taxon>Diplogasteromorpha</taxon>
        <taxon>Diplogasteroidea</taxon>
        <taxon>Neodiplogasteridae</taxon>
        <taxon>Pristionchus</taxon>
    </lineage>
</organism>
<evidence type="ECO:0000313" key="8">
    <source>
        <dbReference type="Proteomes" id="UP001328107"/>
    </source>
</evidence>
<proteinExistence type="predicted"/>
<evidence type="ECO:0000256" key="4">
    <source>
        <dbReference type="ARBA" id="ARBA00023136"/>
    </source>
</evidence>
<comment type="caution">
    <text evidence="7">The sequence shown here is derived from an EMBL/GenBank/DDBJ whole genome shotgun (WGS) entry which is preliminary data.</text>
</comment>
<keyword evidence="2 6" id="KW-0812">Transmembrane</keyword>
<comment type="subcellular location">
    <subcellularLocation>
        <location evidence="1">Membrane</location>
    </subcellularLocation>
</comment>
<accession>A0AAN4Z427</accession>
<dbReference type="Proteomes" id="UP001328107">
    <property type="component" value="Unassembled WGS sequence"/>
</dbReference>